<feature type="coiled-coil region" evidence="1">
    <location>
        <begin position="276"/>
        <end position="317"/>
    </location>
</feature>
<protein>
    <submittedName>
        <fullName evidence="3">Uncharacterized protein</fullName>
    </submittedName>
</protein>
<keyword evidence="1" id="KW-0175">Coiled coil</keyword>
<accession>A0A9D4LYB1</accession>
<feature type="compositionally biased region" description="Polar residues" evidence="2">
    <location>
        <begin position="423"/>
        <end position="437"/>
    </location>
</feature>
<name>A0A9D4LYB1_DREPO</name>
<feature type="compositionally biased region" description="Polar residues" evidence="2">
    <location>
        <begin position="47"/>
        <end position="80"/>
    </location>
</feature>
<keyword evidence="4" id="KW-1185">Reference proteome</keyword>
<dbReference type="AlphaFoldDB" id="A0A9D4LYB1"/>
<feature type="compositionally biased region" description="Polar residues" evidence="2">
    <location>
        <begin position="366"/>
        <end position="381"/>
    </location>
</feature>
<dbReference type="EMBL" id="JAIWYP010000002">
    <property type="protein sequence ID" value="KAH3867397.1"/>
    <property type="molecule type" value="Genomic_DNA"/>
</dbReference>
<dbReference type="Gene3D" id="1.10.287.1490">
    <property type="match status" value="1"/>
</dbReference>
<reference evidence="3" key="1">
    <citation type="journal article" date="2019" name="bioRxiv">
        <title>The Genome of the Zebra Mussel, Dreissena polymorpha: A Resource for Invasive Species Research.</title>
        <authorList>
            <person name="McCartney M.A."/>
            <person name="Auch B."/>
            <person name="Kono T."/>
            <person name="Mallez S."/>
            <person name="Zhang Y."/>
            <person name="Obille A."/>
            <person name="Becker A."/>
            <person name="Abrahante J.E."/>
            <person name="Garbe J."/>
            <person name="Badalamenti J.P."/>
            <person name="Herman A."/>
            <person name="Mangelson H."/>
            <person name="Liachko I."/>
            <person name="Sullivan S."/>
            <person name="Sone E.D."/>
            <person name="Koren S."/>
            <person name="Silverstein K.A.T."/>
            <person name="Beckman K.B."/>
            <person name="Gohl D.M."/>
        </authorList>
    </citation>
    <scope>NUCLEOTIDE SEQUENCE</scope>
    <source>
        <strain evidence="3">Duluth1</strain>
        <tissue evidence="3">Whole animal</tissue>
    </source>
</reference>
<feature type="region of interest" description="Disordered" evidence="2">
    <location>
        <begin position="394"/>
        <end position="437"/>
    </location>
</feature>
<reference evidence="3" key="2">
    <citation type="submission" date="2020-11" db="EMBL/GenBank/DDBJ databases">
        <authorList>
            <person name="McCartney M.A."/>
            <person name="Auch B."/>
            <person name="Kono T."/>
            <person name="Mallez S."/>
            <person name="Becker A."/>
            <person name="Gohl D.M."/>
            <person name="Silverstein K.A.T."/>
            <person name="Koren S."/>
            <person name="Bechman K.B."/>
            <person name="Herman A."/>
            <person name="Abrahante J.E."/>
            <person name="Garbe J."/>
        </authorList>
    </citation>
    <scope>NUCLEOTIDE SEQUENCE</scope>
    <source>
        <strain evidence="3">Duluth1</strain>
        <tissue evidence="3">Whole animal</tissue>
    </source>
</reference>
<feature type="coiled-coil region" evidence="1">
    <location>
        <begin position="97"/>
        <end position="246"/>
    </location>
</feature>
<organism evidence="3 4">
    <name type="scientific">Dreissena polymorpha</name>
    <name type="common">Zebra mussel</name>
    <name type="synonym">Mytilus polymorpha</name>
    <dbReference type="NCBI Taxonomy" id="45954"/>
    <lineage>
        <taxon>Eukaryota</taxon>
        <taxon>Metazoa</taxon>
        <taxon>Spiralia</taxon>
        <taxon>Lophotrochozoa</taxon>
        <taxon>Mollusca</taxon>
        <taxon>Bivalvia</taxon>
        <taxon>Autobranchia</taxon>
        <taxon>Heteroconchia</taxon>
        <taxon>Euheterodonta</taxon>
        <taxon>Imparidentia</taxon>
        <taxon>Neoheterodontei</taxon>
        <taxon>Myida</taxon>
        <taxon>Dreissenoidea</taxon>
        <taxon>Dreissenidae</taxon>
        <taxon>Dreissena</taxon>
    </lineage>
</organism>
<dbReference type="Proteomes" id="UP000828390">
    <property type="component" value="Unassembled WGS sequence"/>
</dbReference>
<feature type="region of interest" description="Disordered" evidence="2">
    <location>
        <begin position="42"/>
        <end position="84"/>
    </location>
</feature>
<evidence type="ECO:0000256" key="1">
    <source>
        <dbReference type="SAM" id="Coils"/>
    </source>
</evidence>
<proteinExistence type="predicted"/>
<sequence length="437" mass="49380">MTRKEAQVAAMKRVPVVKISMASGGVVMAPVDRLDASRDKLGIQGQGLMTTRSQDSSVNLTTGEPSPNASRPSTATSGDQSEAFGSFSMPAEAVNVLETVINMNKALEQQIDALRMRLTVESKNHDSEKYKIIKEKEKQINKKEEEINDLKDSLVNRDERIGSLVKEGHQKDEHIKEKEQEIIDLKDLVKQTEDYAEQLKKRVEKLRVDKHKLQSDDLYKEQNLEMQKLRHEIVSMKDKVNSMEKELVKAKFVIDQQNTKISGLEAEKGVLSDRFREELDRASRAMRSEVERMREVMKQQYEEMRNLREQNIEISSDVRDIKDILLKGTVRSEMEVMHKDKIDVKNINLTPNYGTRMPLTARGPGPSTTMQKPNATVRSSMPSITTMKQAATTQGRGQAGFPPIAKPEDTTVPHGKWIPAGARQSSINQRSSKGARK</sequence>
<evidence type="ECO:0000313" key="3">
    <source>
        <dbReference type="EMBL" id="KAH3867397.1"/>
    </source>
</evidence>
<comment type="caution">
    <text evidence="3">The sequence shown here is derived from an EMBL/GenBank/DDBJ whole genome shotgun (WGS) entry which is preliminary data.</text>
</comment>
<gene>
    <name evidence="3" type="ORF">DPMN_030523</name>
</gene>
<evidence type="ECO:0000313" key="4">
    <source>
        <dbReference type="Proteomes" id="UP000828390"/>
    </source>
</evidence>
<evidence type="ECO:0000256" key="2">
    <source>
        <dbReference type="SAM" id="MobiDB-lite"/>
    </source>
</evidence>
<feature type="region of interest" description="Disordered" evidence="2">
    <location>
        <begin position="355"/>
        <end position="381"/>
    </location>
</feature>